<gene>
    <name evidence="1" type="ORF">V1525DRAFT_389748</name>
</gene>
<keyword evidence="2" id="KW-1185">Reference proteome</keyword>
<organism evidence="1 2">
    <name type="scientific">Lipomyces kononenkoae</name>
    <name type="common">Yeast</name>
    <dbReference type="NCBI Taxonomy" id="34357"/>
    <lineage>
        <taxon>Eukaryota</taxon>
        <taxon>Fungi</taxon>
        <taxon>Dikarya</taxon>
        <taxon>Ascomycota</taxon>
        <taxon>Saccharomycotina</taxon>
        <taxon>Lipomycetes</taxon>
        <taxon>Lipomycetales</taxon>
        <taxon>Lipomycetaceae</taxon>
        <taxon>Lipomyces</taxon>
    </lineage>
</organism>
<name>A0ACC3SYE5_LIPKO</name>
<evidence type="ECO:0000313" key="1">
    <source>
        <dbReference type="EMBL" id="KAK9236174.1"/>
    </source>
</evidence>
<comment type="caution">
    <text evidence="1">The sequence shown here is derived from an EMBL/GenBank/DDBJ whole genome shotgun (WGS) entry which is preliminary data.</text>
</comment>
<evidence type="ECO:0000313" key="2">
    <source>
        <dbReference type="Proteomes" id="UP001433508"/>
    </source>
</evidence>
<dbReference type="Proteomes" id="UP001433508">
    <property type="component" value="Unassembled WGS sequence"/>
</dbReference>
<proteinExistence type="predicted"/>
<protein>
    <submittedName>
        <fullName evidence="1">Uncharacterized protein</fullName>
    </submittedName>
</protein>
<sequence length="417" mass="49399">MFLTIRDIFRKKIKVIESEQHFHVLSTSTGTTCANAEDELCPLTLDESLIVARAYHRVPLALDRKTCRAKTEFEGSFSSIRPSITKRLRYRASKASSTTSSAAMPDTETNSNVSVANTRVPWVLREYAVDFDYPNSHSTFRAFDAGVQPSMPVYVEKCDEVYVGGADLESRLCSQPRSAWHEIVRRGLDKPYRGAETWSIKHNYLNKVEQIFDDAEGRWLVRYNSRKERASKNIRSWSYDPIYVEFVNPSDRELWEQNRSYMHDYCDICDYCYEQIALLADYEEADHAKRLYLDSRKGCAVEHRPVVEREAEQIFDAIVEKRARERQQSRIDDCLNDYAKNRPPSPDQYQLSTLTRTWSADRIQSHWQRYRRYRQHRVDRAILMQRMRKLIDKNLWKRKVQHYRQYFRPAYYACAYY</sequence>
<dbReference type="EMBL" id="MU971394">
    <property type="protein sequence ID" value="KAK9236174.1"/>
    <property type="molecule type" value="Genomic_DNA"/>
</dbReference>
<accession>A0ACC3SYE5</accession>
<reference evidence="2" key="1">
    <citation type="journal article" date="2024" name="Front. Bioeng. Biotechnol.">
        <title>Genome-scale model development and genomic sequencing of the oleaginous clade Lipomyces.</title>
        <authorList>
            <person name="Czajka J.J."/>
            <person name="Han Y."/>
            <person name="Kim J."/>
            <person name="Mondo S.J."/>
            <person name="Hofstad B.A."/>
            <person name="Robles A."/>
            <person name="Haridas S."/>
            <person name="Riley R."/>
            <person name="LaButti K."/>
            <person name="Pangilinan J."/>
            <person name="Andreopoulos W."/>
            <person name="Lipzen A."/>
            <person name="Yan J."/>
            <person name="Wang M."/>
            <person name="Ng V."/>
            <person name="Grigoriev I.V."/>
            <person name="Spatafora J.W."/>
            <person name="Magnuson J.K."/>
            <person name="Baker S.E."/>
            <person name="Pomraning K.R."/>
        </authorList>
    </citation>
    <scope>NUCLEOTIDE SEQUENCE [LARGE SCALE GENOMIC DNA]</scope>
    <source>
        <strain evidence="2">CBS 7786</strain>
    </source>
</reference>